<dbReference type="Gene3D" id="6.10.140.2030">
    <property type="match status" value="1"/>
</dbReference>
<comment type="caution">
    <text evidence="7">The sequence shown here is derived from an EMBL/GenBank/DDBJ whole genome shotgun (WGS) entry which is preliminary data.</text>
</comment>
<dbReference type="OrthoDB" id="440673at2759"/>
<dbReference type="GO" id="GO:0000184">
    <property type="term" value="P:nuclear-transcribed mRNA catabolic process, nonsense-mediated decay"/>
    <property type="evidence" value="ECO:0007669"/>
    <property type="project" value="UniProtKB-KW"/>
</dbReference>
<dbReference type="Proteomes" id="UP000218231">
    <property type="component" value="Unassembled WGS sequence"/>
</dbReference>
<comment type="subcellular location">
    <subcellularLocation>
        <location evidence="1">Cytoplasm</location>
    </subcellularLocation>
</comment>
<dbReference type="InterPro" id="IPR031953">
    <property type="entry name" value="mRNA_decap_C"/>
</dbReference>
<evidence type="ECO:0000256" key="2">
    <source>
        <dbReference type="ARBA" id="ARBA00008778"/>
    </source>
</evidence>
<dbReference type="Gene3D" id="2.30.29.30">
    <property type="entry name" value="Pleckstrin-homology domain (PH domain)/Phosphotyrosine-binding domain (PTB)"/>
    <property type="match status" value="1"/>
</dbReference>
<feature type="region of interest" description="Disordered" evidence="5">
    <location>
        <begin position="97"/>
        <end position="130"/>
    </location>
</feature>
<dbReference type="GO" id="GO:0008047">
    <property type="term" value="F:enzyme activator activity"/>
    <property type="evidence" value="ECO:0007669"/>
    <property type="project" value="InterPro"/>
</dbReference>
<feature type="compositionally biased region" description="Polar residues" evidence="5">
    <location>
        <begin position="97"/>
        <end position="109"/>
    </location>
</feature>
<reference evidence="7 8" key="1">
    <citation type="journal article" date="2017" name="Curr. Biol.">
        <title>Genome architecture and evolution of a unichromosomal asexual nematode.</title>
        <authorList>
            <person name="Fradin H."/>
            <person name="Zegar C."/>
            <person name="Gutwein M."/>
            <person name="Lucas J."/>
            <person name="Kovtun M."/>
            <person name="Corcoran D."/>
            <person name="Baugh L.R."/>
            <person name="Kiontke K."/>
            <person name="Gunsalus K."/>
            <person name="Fitch D.H."/>
            <person name="Piano F."/>
        </authorList>
    </citation>
    <scope>NUCLEOTIDE SEQUENCE [LARGE SCALE GENOMIC DNA]</scope>
    <source>
        <strain evidence="7">PF1309</strain>
    </source>
</reference>
<organism evidence="7 8">
    <name type="scientific">Diploscapter pachys</name>
    <dbReference type="NCBI Taxonomy" id="2018661"/>
    <lineage>
        <taxon>Eukaryota</taxon>
        <taxon>Metazoa</taxon>
        <taxon>Ecdysozoa</taxon>
        <taxon>Nematoda</taxon>
        <taxon>Chromadorea</taxon>
        <taxon>Rhabditida</taxon>
        <taxon>Rhabditina</taxon>
        <taxon>Rhabditomorpha</taxon>
        <taxon>Rhabditoidea</taxon>
        <taxon>Rhabditidae</taxon>
        <taxon>Diploscapter</taxon>
    </lineage>
</organism>
<keyword evidence="8" id="KW-1185">Reference proteome</keyword>
<evidence type="ECO:0000256" key="4">
    <source>
        <dbReference type="ARBA" id="ARBA00023161"/>
    </source>
</evidence>
<comment type="similarity">
    <text evidence="2">Belongs to the DCP1 family.</text>
</comment>
<dbReference type="InterPro" id="IPR011993">
    <property type="entry name" value="PH-like_dom_sf"/>
</dbReference>
<dbReference type="AlphaFoldDB" id="A0A2A2K6R2"/>
<evidence type="ECO:0000313" key="7">
    <source>
        <dbReference type="EMBL" id="PAV69676.1"/>
    </source>
</evidence>
<evidence type="ECO:0000256" key="1">
    <source>
        <dbReference type="ARBA" id="ARBA00004496"/>
    </source>
</evidence>
<feature type="domain" description="mRNA-decapping enzyme C-terminal" evidence="6">
    <location>
        <begin position="268"/>
        <end position="295"/>
    </location>
</feature>
<name>A0A2A2K6R2_9BILA</name>
<keyword evidence="4" id="KW-0866">Nonsense-mediated mRNA decay</keyword>
<dbReference type="Pfam" id="PF06058">
    <property type="entry name" value="DCP1"/>
    <property type="match status" value="1"/>
</dbReference>
<dbReference type="InterPro" id="IPR010334">
    <property type="entry name" value="Dcp1"/>
</dbReference>
<accession>A0A2A2K6R2</accession>
<dbReference type="EMBL" id="LIAE01009473">
    <property type="protein sequence ID" value="PAV69676.1"/>
    <property type="molecule type" value="Genomic_DNA"/>
</dbReference>
<dbReference type="Pfam" id="PF16741">
    <property type="entry name" value="mRNA_decap_C"/>
    <property type="match status" value="1"/>
</dbReference>
<evidence type="ECO:0000313" key="8">
    <source>
        <dbReference type="Proteomes" id="UP000218231"/>
    </source>
</evidence>
<dbReference type="GO" id="GO:0005737">
    <property type="term" value="C:cytoplasm"/>
    <property type="evidence" value="ECO:0007669"/>
    <property type="project" value="UniProtKB-SubCell"/>
</dbReference>
<dbReference type="SUPFAM" id="SSF50729">
    <property type="entry name" value="PH domain-like"/>
    <property type="match status" value="1"/>
</dbReference>
<protein>
    <recommendedName>
        <fullName evidence="6">mRNA-decapping enzyme C-terminal domain-containing protein</fullName>
    </recommendedName>
</protein>
<dbReference type="STRING" id="2018661.A0A2A2K6R2"/>
<gene>
    <name evidence="7" type="ORF">WR25_05183</name>
</gene>
<keyword evidence="3" id="KW-0963">Cytoplasm</keyword>
<evidence type="ECO:0000256" key="3">
    <source>
        <dbReference type="ARBA" id="ARBA00022490"/>
    </source>
</evidence>
<evidence type="ECO:0000256" key="5">
    <source>
        <dbReference type="SAM" id="MobiDB-lite"/>
    </source>
</evidence>
<dbReference type="GO" id="GO:0000290">
    <property type="term" value="P:deadenylation-dependent decapping of nuclear-transcribed mRNA"/>
    <property type="evidence" value="ECO:0007669"/>
    <property type="project" value="InterPro"/>
</dbReference>
<evidence type="ECO:0000259" key="6">
    <source>
        <dbReference type="Pfam" id="PF16741"/>
    </source>
</evidence>
<proteinExistence type="inferred from homology"/>
<feature type="compositionally biased region" description="Polar residues" evidence="5">
    <location>
        <begin position="116"/>
        <end position="130"/>
    </location>
</feature>
<sequence length="309" mass="34547">MIVNRQSLSDFILPIETNIQISKDASNKQIMFVKKMDGTINSFWFHKEDECLRISFTVEKICQALKKGIVPQLAKKQASEDKSQQILGLLRSSEKTATAASKPVQSQQPVKKPETASLSESNSFERSNLSANETYPEMLQKLLLQERNVVNKEPPLNTTGVASQVPLPPSSMLNADELEKDLMRTAKPRNYQFQARYQIIYDCIQIEFQEFINSPSAASLNALSTRSVHGSEGGDRDLTELDPADTSLLPPTVFQLGPSGLTSGQSTPLLSKEQLAAALVHMLQNDDDFITNLHQLKVNRVLRVYREIK</sequence>